<dbReference type="EMBL" id="NPEA01000007">
    <property type="protein sequence ID" value="PJZ76495.1"/>
    <property type="molecule type" value="Genomic_DNA"/>
</dbReference>
<evidence type="ECO:0000313" key="1">
    <source>
        <dbReference type="EMBL" id="PJZ76495.1"/>
    </source>
</evidence>
<sequence length="72" mass="8745">MKNVTFRIDESLIQKARAKAIDLNKSLNELFVEWLTTFSNDNRESLDYKKYINKYSHIRIKEKYSRAQMNER</sequence>
<dbReference type="Proteomes" id="UP000231843">
    <property type="component" value="Unassembled WGS sequence"/>
</dbReference>
<keyword evidence="2" id="KW-1185">Reference proteome</keyword>
<proteinExistence type="predicted"/>
<gene>
    <name evidence="1" type="ORF">CH365_14015</name>
</gene>
<evidence type="ECO:0000313" key="2">
    <source>
        <dbReference type="Proteomes" id="UP000231843"/>
    </source>
</evidence>
<accession>A0A2M9ZWT8</accession>
<reference evidence="1 2" key="1">
    <citation type="submission" date="2017-07" db="EMBL/GenBank/DDBJ databases">
        <title>Leptospira spp. isolated from tropical soils.</title>
        <authorList>
            <person name="Thibeaux R."/>
            <person name="Iraola G."/>
            <person name="Ferres I."/>
            <person name="Bierque E."/>
            <person name="Girault D."/>
            <person name="Soupe-Gilbert M.-E."/>
            <person name="Picardeau M."/>
            <person name="Goarant C."/>
        </authorList>
    </citation>
    <scope>NUCLEOTIDE SEQUENCE [LARGE SCALE GENOMIC DNA]</scope>
    <source>
        <strain evidence="1 2">ES4-C-A1</strain>
    </source>
</reference>
<dbReference type="OrthoDB" id="338289at2"/>
<comment type="caution">
    <text evidence="1">The sequence shown here is derived from an EMBL/GenBank/DDBJ whole genome shotgun (WGS) entry which is preliminary data.</text>
</comment>
<name>A0A2M9ZWT8_9LEPT</name>
<dbReference type="AlphaFoldDB" id="A0A2M9ZWT8"/>
<dbReference type="RefSeq" id="WP_100769196.1">
    <property type="nucleotide sequence ID" value="NZ_NPEA01000007.1"/>
</dbReference>
<protein>
    <submittedName>
        <fullName evidence="1">Antitoxin</fullName>
    </submittedName>
</protein>
<organism evidence="1 2">
    <name type="scientific">Leptospira neocaledonica</name>
    <dbReference type="NCBI Taxonomy" id="2023192"/>
    <lineage>
        <taxon>Bacteria</taxon>
        <taxon>Pseudomonadati</taxon>
        <taxon>Spirochaetota</taxon>
        <taxon>Spirochaetia</taxon>
        <taxon>Leptospirales</taxon>
        <taxon>Leptospiraceae</taxon>
        <taxon>Leptospira</taxon>
    </lineage>
</organism>